<dbReference type="EMBL" id="PDLM01000010">
    <property type="protein sequence ID" value="RDW67557.1"/>
    <property type="molecule type" value="Genomic_DNA"/>
</dbReference>
<dbReference type="OrthoDB" id="3799661at2759"/>
<keyword evidence="3" id="KW-1185">Reference proteome</keyword>
<accession>A0A3D8R0J6</accession>
<feature type="region of interest" description="Disordered" evidence="1">
    <location>
        <begin position="312"/>
        <end position="333"/>
    </location>
</feature>
<comment type="caution">
    <text evidence="2">The sequence shown here is derived from an EMBL/GenBank/DDBJ whole genome shotgun (WGS) entry which is preliminary data.</text>
</comment>
<dbReference type="AlphaFoldDB" id="A0A3D8R0J6"/>
<evidence type="ECO:0000313" key="2">
    <source>
        <dbReference type="EMBL" id="RDW67557.1"/>
    </source>
</evidence>
<dbReference type="Proteomes" id="UP000256645">
    <property type="component" value="Unassembled WGS sequence"/>
</dbReference>
<proteinExistence type="predicted"/>
<evidence type="ECO:0000256" key="1">
    <source>
        <dbReference type="SAM" id="MobiDB-lite"/>
    </source>
</evidence>
<name>A0A3D8R0J6_9HELO</name>
<organism evidence="2 3">
    <name type="scientific">Coleophoma cylindrospora</name>
    <dbReference type="NCBI Taxonomy" id="1849047"/>
    <lineage>
        <taxon>Eukaryota</taxon>
        <taxon>Fungi</taxon>
        <taxon>Dikarya</taxon>
        <taxon>Ascomycota</taxon>
        <taxon>Pezizomycotina</taxon>
        <taxon>Leotiomycetes</taxon>
        <taxon>Helotiales</taxon>
        <taxon>Dermateaceae</taxon>
        <taxon>Coleophoma</taxon>
    </lineage>
</organism>
<sequence length="333" mass="38321">MTTPLTINVDACEDRGRSNGFLSTTFKSNQKGEQRRLHSVAPSEKSHITLVEENSDIPSLKYSGSEKDNQFERQNKSSKKTLIWNHLRQAKRHLGEIIRVIFTNVAPIVEISEAVVSDPNNGFATASSVYIRSVYVLSTEKYDEHHFRPKCCRCIFDTGNHQGNVVSKMFLLERLGYTESDFLKLTETEQASGFGITNQPFVPLGAIRLTWYHDMSTRLFSDMRFLISPYSHTDLIIGAQSIEQYNILGKPNLYCHTNPERKPVRAELERERGQLEHNIAMYEEKEKCKDMLTDDKLSSILKLKKKDQENLEKVKNDLEKLNDEEKESRKRTG</sequence>
<protein>
    <submittedName>
        <fullName evidence="2">Uncharacterized protein</fullName>
    </submittedName>
</protein>
<gene>
    <name evidence="2" type="ORF">BP6252_08953</name>
</gene>
<evidence type="ECO:0000313" key="3">
    <source>
        <dbReference type="Proteomes" id="UP000256645"/>
    </source>
</evidence>
<reference evidence="2 3" key="1">
    <citation type="journal article" date="2018" name="IMA Fungus">
        <title>IMA Genome-F 9: Draft genome sequence of Annulohypoxylon stygium, Aspergillus mulundensis, Berkeleyomyces basicola (syn. Thielaviopsis basicola), Ceratocystis smalleyi, two Cercospora beticola strains, Coleophoma cylindrospora, Fusarium fracticaudum, Phialophora cf. hyalina, and Morchella septimelata.</title>
        <authorList>
            <person name="Wingfield B.D."/>
            <person name="Bills G.F."/>
            <person name="Dong Y."/>
            <person name="Huang W."/>
            <person name="Nel W.J."/>
            <person name="Swalarsk-Parry B.S."/>
            <person name="Vaghefi N."/>
            <person name="Wilken P.M."/>
            <person name="An Z."/>
            <person name="de Beer Z.W."/>
            <person name="De Vos L."/>
            <person name="Chen L."/>
            <person name="Duong T.A."/>
            <person name="Gao Y."/>
            <person name="Hammerbacher A."/>
            <person name="Kikkert J.R."/>
            <person name="Li Y."/>
            <person name="Li H."/>
            <person name="Li K."/>
            <person name="Li Q."/>
            <person name="Liu X."/>
            <person name="Ma X."/>
            <person name="Naidoo K."/>
            <person name="Pethybridge S.J."/>
            <person name="Sun J."/>
            <person name="Steenkamp E.T."/>
            <person name="van der Nest M.A."/>
            <person name="van Wyk S."/>
            <person name="Wingfield M.J."/>
            <person name="Xiong C."/>
            <person name="Yue Q."/>
            <person name="Zhang X."/>
        </authorList>
    </citation>
    <scope>NUCLEOTIDE SEQUENCE [LARGE SCALE GENOMIC DNA]</scope>
    <source>
        <strain evidence="2 3">BP6252</strain>
    </source>
</reference>